<evidence type="ECO:0000256" key="7">
    <source>
        <dbReference type="ARBA" id="ARBA00056079"/>
    </source>
</evidence>
<dbReference type="SUPFAM" id="SSF51556">
    <property type="entry name" value="Metallo-dependent hydrolases"/>
    <property type="match status" value="1"/>
</dbReference>
<evidence type="ECO:0000256" key="1">
    <source>
        <dbReference type="ARBA" id="ARBA00004984"/>
    </source>
</evidence>
<dbReference type="InterPro" id="IPR051607">
    <property type="entry name" value="Metallo-dep_hydrolases"/>
</dbReference>
<organism evidence="10 11">
    <name type="scientific">Jimgerdemannia flammicorona</name>
    <dbReference type="NCBI Taxonomy" id="994334"/>
    <lineage>
        <taxon>Eukaryota</taxon>
        <taxon>Fungi</taxon>
        <taxon>Fungi incertae sedis</taxon>
        <taxon>Mucoromycota</taxon>
        <taxon>Mucoromycotina</taxon>
        <taxon>Endogonomycetes</taxon>
        <taxon>Endogonales</taxon>
        <taxon>Endogonaceae</taxon>
        <taxon>Jimgerdemannia</taxon>
    </lineage>
</organism>
<dbReference type="Pfam" id="PF01979">
    <property type="entry name" value="Amidohydro_1"/>
    <property type="match status" value="1"/>
</dbReference>
<reference evidence="10 11" key="1">
    <citation type="journal article" date="2018" name="New Phytol.">
        <title>Phylogenomics of Endogonaceae and evolution of mycorrhizas within Mucoromycota.</title>
        <authorList>
            <person name="Chang Y."/>
            <person name="Desiro A."/>
            <person name="Na H."/>
            <person name="Sandor L."/>
            <person name="Lipzen A."/>
            <person name="Clum A."/>
            <person name="Barry K."/>
            <person name="Grigoriev I.V."/>
            <person name="Martin F.M."/>
            <person name="Stajich J.E."/>
            <person name="Smith M.E."/>
            <person name="Bonito G."/>
            <person name="Spatafora J.W."/>
        </authorList>
    </citation>
    <scope>NUCLEOTIDE SEQUENCE [LARGE SCALE GENOMIC DNA]</scope>
    <source>
        <strain evidence="10 11">GMNB39</strain>
    </source>
</reference>
<evidence type="ECO:0000256" key="3">
    <source>
        <dbReference type="ARBA" id="ARBA00022723"/>
    </source>
</evidence>
<dbReference type="InterPro" id="IPR011059">
    <property type="entry name" value="Metal-dep_hydrolase_composite"/>
</dbReference>
<keyword evidence="5 8" id="KW-0862">Zinc</keyword>
<sequence length="448" mass="48973">MSVFHATIVHTPVRGELQVLRDCLIAVDTNGIIGAIHSNVPTSASPETFLTSEFHGLPVRYLSKHQFLMPGFIDTHVHAPQYSYTGSGTDVPLMTWLNKYAFPAERLLTSLPLARDVYTRLVRRLLRNGTTTALYFATLHLEPTKILADIVEDLGQRGFVGKASMDRNAPDDYSEHTADAALQSAESFIQYVIGKANPLVVPVITPRFIPTCSLDLLRGLADLSRRYGNLPIQSHISESHDEIAFVRSLHPELEHGNGCDTTIFDSCGLLTPRTVMAHGVHLTEKNISVLKQRGSSVAVCPLSNFYFANGIFPLHEHHLEKGLKCGLGTDVAGGYSPSMLHSVRTAVVASKALALTHPRGKEVEVDWRTAVWVATVGGARCLGIEDQVGTLEVGKVFDAVLVDVGDEVVGAVDVFEEMDSLERVVEKFIHLGDERNVAGVWVQGKKVV</sequence>
<comment type="caution">
    <text evidence="10">The sequence shown here is derived from an EMBL/GenBank/DDBJ whole genome shotgun (WGS) entry which is preliminary data.</text>
</comment>
<comment type="pathway">
    <text evidence="1 8">Purine metabolism; guanine degradation; xanthine from guanine: step 1/1.</text>
</comment>
<comment type="cofactor">
    <cofactor evidence="8">
        <name>Zn(2+)</name>
        <dbReference type="ChEBI" id="CHEBI:29105"/>
    </cofactor>
    <text evidence="8">Binds 1 zinc ion per subunit.</text>
</comment>
<protein>
    <recommendedName>
        <fullName evidence="8">Guanine deaminase</fullName>
        <shortName evidence="8">Guanase</shortName>
        <ecNumber evidence="8">3.5.4.3</ecNumber>
    </recommendedName>
    <alternativeName>
        <fullName evidence="8">Guanine aminohydrolase</fullName>
    </alternativeName>
</protein>
<evidence type="ECO:0000256" key="6">
    <source>
        <dbReference type="ARBA" id="ARBA00051148"/>
    </source>
</evidence>
<dbReference type="GO" id="GO:0008892">
    <property type="term" value="F:guanine deaminase activity"/>
    <property type="evidence" value="ECO:0007669"/>
    <property type="project" value="UniProtKB-UniRule"/>
</dbReference>
<dbReference type="OrthoDB" id="194468at2759"/>
<dbReference type="Proteomes" id="UP000268093">
    <property type="component" value="Unassembled WGS sequence"/>
</dbReference>
<dbReference type="Gene3D" id="3.20.20.140">
    <property type="entry name" value="Metal-dependent hydrolases"/>
    <property type="match status" value="1"/>
</dbReference>
<dbReference type="GO" id="GO:0006147">
    <property type="term" value="P:guanine catabolic process"/>
    <property type="evidence" value="ECO:0007669"/>
    <property type="project" value="UniProtKB-UniRule"/>
</dbReference>
<evidence type="ECO:0000256" key="8">
    <source>
        <dbReference type="RuleBase" id="RU366009"/>
    </source>
</evidence>
<keyword evidence="4 8" id="KW-0378">Hydrolase</keyword>
<dbReference type="FunFam" id="3.20.20.140:FF:000022">
    <property type="entry name" value="Guanine deaminase"/>
    <property type="match status" value="1"/>
</dbReference>
<keyword evidence="11" id="KW-1185">Reference proteome</keyword>
<evidence type="ECO:0000313" key="10">
    <source>
        <dbReference type="EMBL" id="RUP50184.1"/>
    </source>
</evidence>
<dbReference type="Gene3D" id="2.30.40.10">
    <property type="entry name" value="Urease, subunit C, domain 1"/>
    <property type="match status" value="1"/>
</dbReference>
<accession>A0A433DH66</accession>
<feature type="domain" description="Amidohydrolase-related" evidence="9">
    <location>
        <begin position="67"/>
        <end position="447"/>
    </location>
</feature>
<proteinExistence type="inferred from homology"/>
<dbReference type="AlphaFoldDB" id="A0A433DH66"/>
<comment type="similarity">
    <text evidence="2 8">Belongs to the metallo-dependent hydrolases superfamily. ATZ/TRZ family.</text>
</comment>
<dbReference type="SUPFAM" id="SSF51338">
    <property type="entry name" value="Composite domain of metallo-dependent hydrolases"/>
    <property type="match status" value="2"/>
</dbReference>
<evidence type="ECO:0000256" key="5">
    <source>
        <dbReference type="ARBA" id="ARBA00022833"/>
    </source>
</evidence>
<dbReference type="InterPro" id="IPR032466">
    <property type="entry name" value="Metal_Hydrolase"/>
</dbReference>
<dbReference type="PANTHER" id="PTHR11271">
    <property type="entry name" value="GUANINE DEAMINASE"/>
    <property type="match status" value="1"/>
</dbReference>
<keyword evidence="3 8" id="KW-0479">Metal-binding</keyword>
<gene>
    <name evidence="10" type="ORF">BC936DRAFT_140037</name>
</gene>
<dbReference type="EMBL" id="RBNI01001632">
    <property type="protein sequence ID" value="RUP50184.1"/>
    <property type="molecule type" value="Genomic_DNA"/>
</dbReference>
<dbReference type="GO" id="GO:0005829">
    <property type="term" value="C:cytosol"/>
    <property type="evidence" value="ECO:0007669"/>
    <property type="project" value="TreeGrafter"/>
</dbReference>
<dbReference type="PANTHER" id="PTHR11271:SF6">
    <property type="entry name" value="GUANINE DEAMINASE"/>
    <property type="match status" value="1"/>
</dbReference>
<dbReference type="UniPathway" id="UPA00603">
    <property type="reaction ID" value="UER00660"/>
</dbReference>
<comment type="function">
    <text evidence="7 8">Catalyzes the hydrolytic deamination of guanine, producing xanthine and ammonia.</text>
</comment>
<evidence type="ECO:0000313" key="11">
    <source>
        <dbReference type="Proteomes" id="UP000268093"/>
    </source>
</evidence>
<dbReference type="InterPro" id="IPR006680">
    <property type="entry name" value="Amidohydro-rel"/>
</dbReference>
<name>A0A433DH66_9FUNG</name>
<evidence type="ECO:0000256" key="2">
    <source>
        <dbReference type="ARBA" id="ARBA00006745"/>
    </source>
</evidence>
<comment type="catalytic activity">
    <reaction evidence="6 8">
        <text>guanine + H2O + H(+) = xanthine + NH4(+)</text>
        <dbReference type="Rhea" id="RHEA:14665"/>
        <dbReference type="ChEBI" id="CHEBI:15377"/>
        <dbReference type="ChEBI" id="CHEBI:15378"/>
        <dbReference type="ChEBI" id="CHEBI:16235"/>
        <dbReference type="ChEBI" id="CHEBI:17712"/>
        <dbReference type="ChEBI" id="CHEBI:28938"/>
        <dbReference type="EC" id="3.5.4.3"/>
    </reaction>
</comment>
<evidence type="ECO:0000256" key="4">
    <source>
        <dbReference type="ARBA" id="ARBA00022801"/>
    </source>
</evidence>
<dbReference type="EC" id="3.5.4.3" evidence="8"/>
<dbReference type="NCBIfam" id="TIGR02967">
    <property type="entry name" value="guan_deamin"/>
    <property type="match status" value="1"/>
</dbReference>
<dbReference type="InterPro" id="IPR014311">
    <property type="entry name" value="Guanine_deaminase"/>
</dbReference>
<evidence type="ECO:0000259" key="9">
    <source>
        <dbReference type="Pfam" id="PF01979"/>
    </source>
</evidence>
<dbReference type="GO" id="GO:0008270">
    <property type="term" value="F:zinc ion binding"/>
    <property type="evidence" value="ECO:0007669"/>
    <property type="project" value="UniProtKB-UniRule"/>
</dbReference>